<evidence type="ECO:0000313" key="2">
    <source>
        <dbReference type="EMBL" id="KIK99023.1"/>
    </source>
</evidence>
<feature type="region of interest" description="Disordered" evidence="1">
    <location>
        <begin position="1"/>
        <end position="70"/>
    </location>
</feature>
<reference evidence="3" key="2">
    <citation type="submission" date="2015-01" db="EMBL/GenBank/DDBJ databases">
        <title>Evolutionary Origins and Diversification of the Mycorrhizal Mutualists.</title>
        <authorList>
            <consortium name="DOE Joint Genome Institute"/>
            <consortium name="Mycorrhizal Genomics Consortium"/>
            <person name="Kohler A."/>
            <person name="Kuo A."/>
            <person name="Nagy L.G."/>
            <person name="Floudas D."/>
            <person name="Copeland A."/>
            <person name="Barry K.W."/>
            <person name="Cichocki N."/>
            <person name="Veneault-Fourrey C."/>
            <person name="LaButti K."/>
            <person name="Lindquist E.A."/>
            <person name="Lipzen A."/>
            <person name="Lundell T."/>
            <person name="Morin E."/>
            <person name="Murat C."/>
            <person name="Riley R."/>
            <person name="Ohm R."/>
            <person name="Sun H."/>
            <person name="Tunlid A."/>
            <person name="Henrissat B."/>
            <person name="Grigoriev I.V."/>
            <person name="Hibbett D.S."/>
            <person name="Martin F."/>
        </authorList>
    </citation>
    <scope>NUCLEOTIDE SEQUENCE [LARGE SCALE GENOMIC DNA]</scope>
    <source>
        <strain evidence="3">Ve08.2h10</strain>
    </source>
</reference>
<keyword evidence="3" id="KW-1185">Reference proteome</keyword>
<dbReference type="HOGENOM" id="CLU_066687_0_1_1"/>
<feature type="compositionally biased region" description="Polar residues" evidence="1">
    <location>
        <begin position="1"/>
        <end position="15"/>
    </location>
</feature>
<evidence type="ECO:0000256" key="1">
    <source>
        <dbReference type="SAM" id="MobiDB-lite"/>
    </source>
</evidence>
<feature type="region of interest" description="Disordered" evidence="1">
    <location>
        <begin position="170"/>
        <end position="196"/>
    </location>
</feature>
<dbReference type="AlphaFoldDB" id="A0A0D0DVQ1"/>
<gene>
    <name evidence="2" type="ORF">PAXRUDRAFT_9169</name>
</gene>
<name>A0A0D0DVQ1_9AGAM</name>
<protein>
    <submittedName>
        <fullName evidence="2">Uncharacterized protein</fullName>
    </submittedName>
</protein>
<dbReference type="STRING" id="930991.A0A0D0DVQ1"/>
<dbReference type="Proteomes" id="UP000054538">
    <property type="component" value="Unassembled WGS sequence"/>
</dbReference>
<proteinExistence type="predicted"/>
<dbReference type="OrthoDB" id="2712039at2759"/>
<sequence>MSSSTTNDITKWSNDQLHEHEDNKDELYKRKSTEHMHRMKAWKEAEHQRVEEEMRRKAEEEAKQKVEVKAQRRVEAEVKAHAEEVAWAQSSVSGPSKGKQPKAAASGGHRAGGGPSPMLWVLRCWGSMQDETARGSKARLCNHCHQLKHRCKWLGDMQLTQQRKWEEVMSPQARKKKVWMQSPVADKDKDGDKEYEEEVVEVAEKREALKGQSKEEAEVDEIM</sequence>
<dbReference type="InParanoid" id="A0A0D0DVQ1"/>
<evidence type="ECO:0000313" key="3">
    <source>
        <dbReference type="Proteomes" id="UP000054538"/>
    </source>
</evidence>
<reference evidence="2 3" key="1">
    <citation type="submission" date="2014-04" db="EMBL/GenBank/DDBJ databases">
        <authorList>
            <consortium name="DOE Joint Genome Institute"/>
            <person name="Kuo A."/>
            <person name="Kohler A."/>
            <person name="Jargeat P."/>
            <person name="Nagy L.G."/>
            <person name="Floudas D."/>
            <person name="Copeland A."/>
            <person name="Barry K.W."/>
            <person name="Cichocki N."/>
            <person name="Veneault-Fourrey C."/>
            <person name="LaButti K."/>
            <person name="Lindquist E.A."/>
            <person name="Lipzen A."/>
            <person name="Lundell T."/>
            <person name="Morin E."/>
            <person name="Murat C."/>
            <person name="Sun H."/>
            <person name="Tunlid A."/>
            <person name="Henrissat B."/>
            <person name="Grigoriev I.V."/>
            <person name="Hibbett D.S."/>
            <person name="Martin F."/>
            <person name="Nordberg H.P."/>
            <person name="Cantor M.N."/>
            <person name="Hua S.X."/>
        </authorList>
    </citation>
    <scope>NUCLEOTIDE SEQUENCE [LARGE SCALE GENOMIC DNA]</scope>
    <source>
        <strain evidence="2 3">Ve08.2h10</strain>
    </source>
</reference>
<dbReference type="EMBL" id="KN824873">
    <property type="protein sequence ID" value="KIK99023.1"/>
    <property type="molecule type" value="Genomic_DNA"/>
</dbReference>
<accession>A0A0D0DVQ1</accession>
<organism evidence="2 3">
    <name type="scientific">Paxillus rubicundulus Ve08.2h10</name>
    <dbReference type="NCBI Taxonomy" id="930991"/>
    <lineage>
        <taxon>Eukaryota</taxon>
        <taxon>Fungi</taxon>
        <taxon>Dikarya</taxon>
        <taxon>Basidiomycota</taxon>
        <taxon>Agaricomycotina</taxon>
        <taxon>Agaricomycetes</taxon>
        <taxon>Agaricomycetidae</taxon>
        <taxon>Boletales</taxon>
        <taxon>Paxilineae</taxon>
        <taxon>Paxillaceae</taxon>
        <taxon>Paxillus</taxon>
    </lineage>
</organism>
<feature type="region of interest" description="Disordered" evidence="1">
    <location>
        <begin position="86"/>
        <end position="115"/>
    </location>
</feature>
<feature type="compositionally biased region" description="Basic and acidic residues" evidence="1">
    <location>
        <begin position="16"/>
        <end position="70"/>
    </location>
</feature>